<dbReference type="AlphaFoldDB" id="A0A9N9HBM8"/>
<proteinExistence type="predicted"/>
<evidence type="ECO:0000313" key="2">
    <source>
        <dbReference type="EMBL" id="CAG8672058.1"/>
    </source>
</evidence>
<comment type="caution">
    <text evidence="2">The sequence shown here is derived from an EMBL/GenBank/DDBJ whole genome shotgun (WGS) entry which is preliminary data.</text>
</comment>
<sequence length="42" mass="4623">YHTNTNPEYYTATINNQPPRPATGTEVYISALIVFIGIVGLL</sequence>
<evidence type="ECO:0000313" key="3">
    <source>
        <dbReference type="Proteomes" id="UP000789831"/>
    </source>
</evidence>
<protein>
    <submittedName>
        <fullName evidence="2">13642_t:CDS:1</fullName>
    </submittedName>
</protein>
<feature type="transmembrane region" description="Helical" evidence="1">
    <location>
        <begin position="25"/>
        <end position="41"/>
    </location>
</feature>
<keyword evidence="3" id="KW-1185">Reference proteome</keyword>
<dbReference type="Proteomes" id="UP000789831">
    <property type="component" value="Unassembled WGS sequence"/>
</dbReference>
<organism evidence="2 3">
    <name type="scientific">Ambispora gerdemannii</name>
    <dbReference type="NCBI Taxonomy" id="144530"/>
    <lineage>
        <taxon>Eukaryota</taxon>
        <taxon>Fungi</taxon>
        <taxon>Fungi incertae sedis</taxon>
        <taxon>Mucoromycota</taxon>
        <taxon>Glomeromycotina</taxon>
        <taxon>Glomeromycetes</taxon>
        <taxon>Archaeosporales</taxon>
        <taxon>Ambisporaceae</taxon>
        <taxon>Ambispora</taxon>
    </lineage>
</organism>
<feature type="non-terminal residue" evidence="2">
    <location>
        <position position="1"/>
    </location>
</feature>
<accession>A0A9N9HBM8</accession>
<keyword evidence="1" id="KW-0812">Transmembrane</keyword>
<dbReference type="EMBL" id="CAJVPL010007933">
    <property type="protein sequence ID" value="CAG8672058.1"/>
    <property type="molecule type" value="Genomic_DNA"/>
</dbReference>
<reference evidence="2" key="1">
    <citation type="submission" date="2021-06" db="EMBL/GenBank/DDBJ databases">
        <authorList>
            <person name="Kallberg Y."/>
            <person name="Tangrot J."/>
            <person name="Rosling A."/>
        </authorList>
    </citation>
    <scope>NUCLEOTIDE SEQUENCE</scope>
    <source>
        <strain evidence="2">MT106</strain>
    </source>
</reference>
<keyword evidence="1" id="KW-0472">Membrane</keyword>
<keyword evidence="1" id="KW-1133">Transmembrane helix</keyword>
<gene>
    <name evidence="2" type="ORF">AGERDE_LOCUS12303</name>
</gene>
<name>A0A9N9HBM8_9GLOM</name>
<evidence type="ECO:0000256" key="1">
    <source>
        <dbReference type="SAM" id="Phobius"/>
    </source>
</evidence>